<keyword evidence="4" id="KW-1185">Reference proteome</keyword>
<keyword evidence="2" id="KW-0472">Membrane</keyword>
<dbReference type="AlphaFoldDB" id="A9DQ45"/>
<keyword evidence="1" id="KW-0175">Coiled coil</keyword>
<dbReference type="EMBL" id="ABIB01000003">
    <property type="protein sequence ID" value="EDP96570.1"/>
    <property type="molecule type" value="Genomic_DNA"/>
</dbReference>
<evidence type="ECO:0000256" key="1">
    <source>
        <dbReference type="SAM" id="Coils"/>
    </source>
</evidence>
<evidence type="ECO:0000313" key="3">
    <source>
        <dbReference type="EMBL" id="EDP96570.1"/>
    </source>
</evidence>
<comment type="caution">
    <text evidence="3">The sequence shown here is derived from an EMBL/GenBank/DDBJ whole genome shotgun (WGS) entry which is preliminary data.</text>
</comment>
<dbReference type="Proteomes" id="UP000002945">
    <property type="component" value="Unassembled WGS sequence"/>
</dbReference>
<gene>
    <name evidence="3" type="ORF">KAOT1_15443</name>
</gene>
<organism evidence="3 4">
    <name type="scientific">Kordia algicida OT-1</name>
    <dbReference type="NCBI Taxonomy" id="391587"/>
    <lineage>
        <taxon>Bacteria</taxon>
        <taxon>Pseudomonadati</taxon>
        <taxon>Bacteroidota</taxon>
        <taxon>Flavobacteriia</taxon>
        <taxon>Flavobacteriales</taxon>
        <taxon>Flavobacteriaceae</taxon>
        <taxon>Kordia</taxon>
    </lineage>
</organism>
<protein>
    <submittedName>
        <fullName evidence="3">Uncharacterized protein</fullName>
    </submittedName>
</protein>
<reference evidence="3 4" key="1">
    <citation type="journal article" date="2011" name="J. Bacteriol.">
        <title>Genome sequence of the algicidal bacterium Kordia algicida OT-1.</title>
        <authorList>
            <person name="Lee H.S."/>
            <person name="Kang S.G."/>
            <person name="Kwon K.K."/>
            <person name="Lee J.H."/>
            <person name="Kim S.J."/>
        </authorList>
    </citation>
    <scope>NUCLEOTIDE SEQUENCE [LARGE SCALE GENOMIC DNA]</scope>
    <source>
        <strain evidence="3 4">OT-1</strain>
    </source>
</reference>
<evidence type="ECO:0000313" key="4">
    <source>
        <dbReference type="Proteomes" id="UP000002945"/>
    </source>
</evidence>
<dbReference type="RefSeq" id="WP_007095626.1">
    <property type="nucleotide sequence ID" value="NZ_CP142125.1"/>
</dbReference>
<proteinExistence type="predicted"/>
<sequence length="102" mass="12069">MTKKSVSVFSFFILIVSIAGSLLYRNHQKQQKNNEVLEANKELFLKIKALQEKEEYEAQQEIIKAKRDSIFNLEKKEREAQIQQIKETIKRLEEEAKQNNTN</sequence>
<dbReference type="STRING" id="391587.KAOT1_15443"/>
<accession>A9DQ45</accession>
<name>A9DQ45_9FLAO</name>
<dbReference type="OrthoDB" id="848185at2"/>
<feature type="coiled-coil region" evidence="1">
    <location>
        <begin position="33"/>
        <end position="102"/>
    </location>
</feature>
<feature type="transmembrane region" description="Helical" evidence="2">
    <location>
        <begin position="6"/>
        <end position="24"/>
    </location>
</feature>
<keyword evidence="2" id="KW-0812">Transmembrane</keyword>
<evidence type="ECO:0000256" key="2">
    <source>
        <dbReference type="SAM" id="Phobius"/>
    </source>
</evidence>
<keyword evidence="2" id="KW-1133">Transmembrane helix</keyword>
<dbReference type="HOGENOM" id="CLU_2273640_0_0_10"/>